<dbReference type="GO" id="GO:0000976">
    <property type="term" value="F:transcription cis-regulatory region binding"/>
    <property type="evidence" value="ECO:0007669"/>
    <property type="project" value="TreeGrafter"/>
</dbReference>
<keyword evidence="1" id="KW-0805">Transcription regulation</keyword>
<keyword evidence="3" id="KW-0804">Transcription</keyword>
<evidence type="ECO:0000256" key="3">
    <source>
        <dbReference type="ARBA" id="ARBA00023163"/>
    </source>
</evidence>
<reference evidence="7" key="1">
    <citation type="journal article" date="2018" name="Crop Sci.">
        <title>Isolation, expression analysis, and function evaluation of 12 stress-responsive genes of NAC transcription factors in sweetpotato.</title>
        <authorList>
            <person name="Meng X."/>
            <person name="Li G."/>
            <person name="Yu J."/>
            <person name="Cai J."/>
            <person name="Dong T."/>
            <person name="Sun J."/>
            <person name="Xu T."/>
            <person name="Li Z."/>
            <person name="Pan S."/>
            <person name="Ma D."/>
            <person name="Zhu M."/>
        </authorList>
    </citation>
    <scope>NUCLEOTIDE SEQUENCE</scope>
</reference>
<dbReference type="FunFam" id="2.170.150.80:FF:000009">
    <property type="entry name" value="NAC domain-containing protein 8"/>
    <property type="match status" value="1"/>
</dbReference>
<feature type="region of interest" description="Disordered" evidence="5">
    <location>
        <begin position="350"/>
        <end position="373"/>
    </location>
</feature>
<name>A0A2Z5HVN1_IPOBA</name>
<dbReference type="PANTHER" id="PTHR31079:SF9">
    <property type="entry name" value="SUPPRESSOR OF GAMMA RESPONSE 1"/>
    <property type="match status" value="1"/>
</dbReference>
<evidence type="ECO:0000256" key="5">
    <source>
        <dbReference type="SAM" id="MobiDB-lite"/>
    </source>
</evidence>
<evidence type="ECO:0000256" key="1">
    <source>
        <dbReference type="ARBA" id="ARBA00023015"/>
    </source>
</evidence>
<feature type="region of interest" description="Disordered" evidence="5">
    <location>
        <begin position="218"/>
        <end position="259"/>
    </location>
</feature>
<dbReference type="Pfam" id="PF02365">
    <property type="entry name" value="NAM"/>
    <property type="match status" value="1"/>
</dbReference>
<organism evidence="7">
    <name type="scientific">Ipomoea batatas</name>
    <name type="common">Sweet potato</name>
    <name type="synonym">Convolvulus batatas</name>
    <dbReference type="NCBI Taxonomy" id="4120"/>
    <lineage>
        <taxon>Eukaryota</taxon>
        <taxon>Viridiplantae</taxon>
        <taxon>Streptophyta</taxon>
        <taxon>Embryophyta</taxon>
        <taxon>Tracheophyta</taxon>
        <taxon>Spermatophyta</taxon>
        <taxon>Magnoliopsida</taxon>
        <taxon>eudicotyledons</taxon>
        <taxon>Gunneridae</taxon>
        <taxon>Pentapetalae</taxon>
        <taxon>asterids</taxon>
        <taxon>lamiids</taxon>
        <taxon>Solanales</taxon>
        <taxon>Convolvulaceae</taxon>
        <taxon>Ipomoeeae</taxon>
        <taxon>Ipomoea</taxon>
    </lineage>
</organism>
<protein>
    <submittedName>
        <fullName evidence="7">NAC11 protein</fullName>
    </submittedName>
</protein>
<evidence type="ECO:0000256" key="2">
    <source>
        <dbReference type="ARBA" id="ARBA00023125"/>
    </source>
</evidence>
<evidence type="ECO:0000256" key="4">
    <source>
        <dbReference type="ARBA" id="ARBA00023242"/>
    </source>
</evidence>
<dbReference type="Gene3D" id="2.170.150.80">
    <property type="entry name" value="NAC domain"/>
    <property type="match status" value="1"/>
</dbReference>
<sequence>MARPSWLVDSKRIATKIRSASDDPGNINWKSNPTRTCPSCHYIIDNSDETHEWPGLPRGVKFDPSDQEIIWHLLAKAGLNDLKSHPFIDEFIPTVNEDDGICYTHPQNLPGVKQDGTVSHFFHRAIKAYNTGTRKRRKIHGDNFGDVRWHKTGRTKPVVLDGIQRGCKKIMVLYVSSAKGGKAEKTNWVMHQYHLGTGEDEREGEYVVSKVFYQQQQVKQSEKNELESPEETECLDGKKDPSTPKTVTPEPLHTETRASSFVAGLETPIAYISSNIQHREVDYTEADMEIPLEKADNQVEITQNQTEQMELQNENEGGEERKWWDSESQNLLDSQQLVEGLSLCDELLQSQSPSRDGDQNGKEHKSTSCLSDYRHLGPENFKKDLEECQELVLDLPPTNQSGKEKKCMPHLSDYGHLGTENFKLLENSQELVLDPENIMLDTPPDFRLSQLEFASQDSYIAWGGNNIDSTEQGS</sequence>
<dbReference type="PROSITE" id="PS51005">
    <property type="entry name" value="NAC"/>
    <property type="match status" value="1"/>
</dbReference>
<dbReference type="InterPro" id="IPR003441">
    <property type="entry name" value="NAC-dom"/>
</dbReference>
<accession>A0A2Z5HVN1</accession>
<dbReference type="InterPro" id="IPR044799">
    <property type="entry name" value="SOG1-like"/>
</dbReference>
<keyword evidence="4" id="KW-0539">Nucleus</keyword>
<keyword evidence="2" id="KW-0238">DNA-binding</keyword>
<feature type="domain" description="NAC" evidence="6">
    <location>
        <begin position="56"/>
        <end position="214"/>
    </location>
</feature>
<dbReference type="PANTHER" id="PTHR31079">
    <property type="entry name" value="NAC DOMAIN-CONTAINING PROTEIN 73"/>
    <property type="match status" value="1"/>
</dbReference>
<dbReference type="EMBL" id="MG657377">
    <property type="protein sequence ID" value="AXC43982.1"/>
    <property type="molecule type" value="mRNA"/>
</dbReference>
<dbReference type="GO" id="GO:0003700">
    <property type="term" value="F:DNA-binding transcription factor activity"/>
    <property type="evidence" value="ECO:0007669"/>
    <property type="project" value="InterPro"/>
</dbReference>
<evidence type="ECO:0000259" key="6">
    <source>
        <dbReference type="PROSITE" id="PS51005"/>
    </source>
</evidence>
<dbReference type="InterPro" id="IPR036093">
    <property type="entry name" value="NAC_dom_sf"/>
</dbReference>
<dbReference type="SUPFAM" id="SSF101941">
    <property type="entry name" value="NAC domain"/>
    <property type="match status" value="1"/>
</dbReference>
<evidence type="ECO:0000313" key="7">
    <source>
        <dbReference type="EMBL" id="AXC43982.1"/>
    </source>
</evidence>
<feature type="compositionally biased region" description="Basic and acidic residues" evidence="5">
    <location>
        <begin position="355"/>
        <end position="373"/>
    </location>
</feature>
<proteinExistence type="evidence at transcript level"/>
<dbReference type="GO" id="GO:0005634">
    <property type="term" value="C:nucleus"/>
    <property type="evidence" value="ECO:0007669"/>
    <property type="project" value="TreeGrafter"/>
</dbReference>
<dbReference type="AlphaFoldDB" id="A0A2Z5HVN1"/>